<dbReference type="RefSeq" id="WP_217807394.1">
    <property type="nucleotide sequence ID" value="NZ_FXAM01000004.1"/>
</dbReference>
<protein>
    <recommendedName>
        <fullName evidence="3">Homeodomain-like domain-containing protein</fullName>
    </recommendedName>
</protein>
<evidence type="ECO:0000313" key="2">
    <source>
        <dbReference type="Proteomes" id="UP000192923"/>
    </source>
</evidence>
<dbReference type="STRING" id="1760988.SAMN02949497_0046"/>
<proteinExistence type="predicted"/>
<name>A0A1Y6DAZ2_9GAMM</name>
<dbReference type="InterPro" id="IPR036388">
    <property type="entry name" value="WH-like_DNA-bd_sf"/>
</dbReference>
<gene>
    <name evidence="1" type="ORF">SAMN02949497_0046</name>
</gene>
<dbReference type="Gene3D" id="1.10.10.10">
    <property type="entry name" value="Winged helix-like DNA-binding domain superfamily/Winged helix DNA-binding domain"/>
    <property type="match status" value="1"/>
</dbReference>
<sequence>MFQIAEVYVDTEAFKQDTGRESIPGLSSQPSKAPCDACPSRKTCASGLACPDFSAFVFNGKLVDSDRRPSGNVYRQVFSEPRQTSEFLAPKVLGLVASGYSYRRIARQLNLSKDTVLDIVKRDRAKRAAAQAAQAS</sequence>
<reference evidence="1 2" key="1">
    <citation type="submission" date="2016-12" db="EMBL/GenBank/DDBJ databases">
        <authorList>
            <person name="Song W.-J."/>
            <person name="Kurnit D.M."/>
        </authorList>
    </citation>
    <scope>NUCLEOTIDE SEQUENCE [LARGE SCALE GENOMIC DNA]</scope>
    <source>
        <strain evidence="1 2">175</strain>
    </source>
</reference>
<dbReference type="AlphaFoldDB" id="A0A1Y6DAZ2"/>
<evidence type="ECO:0008006" key="3">
    <source>
        <dbReference type="Google" id="ProtNLM"/>
    </source>
</evidence>
<dbReference type="SUPFAM" id="SSF46689">
    <property type="entry name" value="Homeodomain-like"/>
    <property type="match status" value="1"/>
</dbReference>
<accession>A0A1Y6DAZ2</accession>
<dbReference type="InterPro" id="IPR009057">
    <property type="entry name" value="Homeodomain-like_sf"/>
</dbReference>
<dbReference type="Proteomes" id="UP000192923">
    <property type="component" value="Unassembled WGS sequence"/>
</dbReference>
<evidence type="ECO:0000313" key="1">
    <source>
        <dbReference type="EMBL" id="SMF97783.1"/>
    </source>
</evidence>
<organism evidence="1 2">
    <name type="scientific">Methylomagnum ishizawai</name>
    <dbReference type="NCBI Taxonomy" id="1760988"/>
    <lineage>
        <taxon>Bacteria</taxon>
        <taxon>Pseudomonadati</taxon>
        <taxon>Pseudomonadota</taxon>
        <taxon>Gammaproteobacteria</taxon>
        <taxon>Methylococcales</taxon>
        <taxon>Methylococcaceae</taxon>
        <taxon>Methylomagnum</taxon>
    </lineage>
</organism>
<dbReference type="EMBL" id="FXAM01000004">
    <property type="protein sequence ID" value="SMF97783.1"/>
    <property type="molecule type" value="Genomic_DNA"/>
</dbReference>
<keyword evidence="2" id="KW-1185">Reference proteome</keyword>